<dbReference type="EMBL" id="OC915046">
    <property type="protein sequence ID" value="CAD7638357.1"/>
    <property type="molecule type" value="Genomic_DNA"/>
</dbReference>
<protein>
    <recommendedName>
        <fullName evidence="5">RCC1-like domain-containing protein</fullName>
    </recommendedName>
</protein>
<feature type="compositionally biased region" description="Basic and acidic residues" evidence="4">
    <location>
        <begin position="149"/>
        <end position="187"/>
    </location>
</feature>
<dbReference type="PROSITE" id="PS50012">
    <property type="entry name" value="RCC1_3"/>
    <property type="match status" value="7"/>
</dbReference>
<dbReference type="PANTHER" id="PTHR45982">
    <property type="entry name" value="REGULATOR OF CHROMOSOME CONDENSATION"/>
    <property type="match status" value="1"/>
</dbReference>
<feature type="compositionally biased region" description="Basic and acidic residues" evidence="4">
    <location>
        <begin position="274"/>
        <end position="303"/>
    </location>
</feature>
<feature type="repeat" description="RCC1" evidence="3">
    <location>
        <begin position="381"/>
        <end position="446"/>
    </location>
</feature>
<feature type="repeat" description="RCC1" evidence="3">
    <location>
        <begin position="447"/>
        <end position="508"/>
    </location>
</feature>
<dbReference type="InterPro" id="IPR058923">
    <property type="entry name" value="RCC1-like_dom"/>
</dbReference>
<feature type="region of interest" description="Disordered" evidence="4">
    <location>
        <begin position="397"/>
        <end position="420"/>
    </location>
</feature>
<feature type="compositionally biased region" description="Basic and acidic residues" evidence="4">
    <location>
        <begin position="129"/>
        <end position="142"/>
    </location>
</feature>
<feature type="compositionally biased region" description="Basic and acidic residues" evidence="4">
    <location>
        <begin position="253"/>
        <end position="264"/>
    </location>
</feature>
<dbReference type="AlphaFoldDB" id="A0A7R9QAJ1"/>
<keyword evidence="7" id="KW-1185">Reference proteome</keyword>
<feature type="repeat" description="RCC1" evidence="3">
    <location>
        <begin position="700"/>
        <end position="752"/>
    </location>
</feature>
<feature type="repeat" description="RCC1" evidence="3">
    <location>
        <begin position="572"/>
        <end position="641"/>
    </location>
</feature>
<dbReference type="PRINTS" id="PR00633">
    <property type="entry name" value="RCCNDNSATION"/>
</dbReference>
<feature type="repeat" description="RCC1" evidence="3">
    <location>
        <begin position="642"/>
        <end position="699"/>
    </location>
</feature>
<keyword evidence="2" id="KW-0677">Repeat</keyword>
<evidence type="ECO:0000256" key="4">
    <source>
        <dbReference type="SAM" id="MobiDB-lite"/>
    </source>
</evidence>
<evidence type="ECO:0000313" key="7">
    <source>
        <dbReference type="Proteomes" id="UP000728032"/>
    </source>
</evidence>
<feature type="domain" description="RCC1-like" evidence="5">
    <location>
        <begin position="321"/>
        <end position="748"/>
    </location>
</feature>
<feature type="region of interest" description="Disordered" evidence="4">
    <location>
        <begin position="217"/>
        <end position="308"/>
    </location>
</feature>
<feature type="compositionally biased region" description="Acidic residues" evidence="4">
    <location>
        <begin position="403"/>
        <end position="415"/>
    </location>
</feature>
<gene>
    <name evidence="6" type="ORF">ONB1V03_LOCUS1354</name>
</gene>
<feature type="compositionally biased region" description="Basic residues" evidence="4">
    <location>
        <begin position="188"/>
        <end position="201"/>
    </location>
</feature>
<evidence type="ECO:0000259" key="5">
    <source>
        <dbReference type="Pfam" id="PF25390"/>
    </source>
</evidence>
<dbReference type="InterPro" id="IPR000408">
    <property type="entry name" value="Reg_chr_condens"/>
</dbReference>
<dbReference type="OrthoDB" id="61110at2759"/>
<dbReference type="EMBL" id="CAJPVJ010000221">
    <property type="protein sequence ID" value="CAG2161752.1"/>
    <property type="molecule type" value="Genomic_DNA"/>
</dbReference>
<accession>A0A7R9QAJ1</accession>
<reference evidence="6" key="1">
    <citation type="submission" date="2020-11" db="EMBL/GenBank/DDBJ databases">
        <authorList>
            <person name="Tran Van P."/>
        </authorList>
    </citation>
    <scope>NUCLEOTIDE SEQUENCE</scope>
</reference>
<keyword evidence="1" id="KW-0344">Guanine-nucleotide releasing factor</keyword>
<evidence type="ECO:0000256" key="3">
    <source>
        <dbReference type="PROSITE-ProRule" id="PRU00235"/>
    </source>
</evidence>
<evidence type="ECO:0000313" key="6">
    <source>
        <dbReference type="EMBL" id="CAD7638357.1"/>
    </source>
</evidence>
<organism evidence="6">
    <name type="scientific">Oppiella nova</name>
    <dbReference type="NCBI Taxonomy" id="334625"/>
    <lineage>
        <taxon>Eukaryota</taxon>
        <taxon>Metazoa</taxon>
        <taxon>Ecdysozoa</taxon>
        <taxon>Arthropoda</taxon>
        <taxon>Chelicerata</taxon>
        <taxon>Arachnida</taxon>
        <taxon>Acari</taxon>
        <taxon>Acariformes</taxon>
        <taxon>Sarcoptiformes</taxon>
        <taxon>Oribatida</taxon>
        <taxon>Brachypylina</taxon>
        <taxon>Oppioidea</taxon>
        <taxon>Oppiidae</taxon>
        <taxon>Oppiella</taxon>
    </lineage>
</organism>
<sequence>MRTRSGQKYTEGDGAPPSRPPPPTTPKKSEPKAKKETTAKKKELATQSAPKRLRRGAAAEESVKESAARETRNTRSQRKPTAEERQPAVAKSVQKTTRSRGEKKPTDEPPVEEVVAEEESPKEPQTLETKPESKVAKKETKPRLQRKTKVAEEVIEPQKSDVIEEKATEEVIGKEAVNEEIPKESSKQKPKQSKPVLKRAAKTSTKVTKVVEEVKEVNETQDKSEEVVEEKSEPQITETAEKTPTEEVMEVVVNEKSEEVSEEKPIEEEITVIEEEKMDSSSESLKRKESERDVDSAEEEPSKRQRVSRFVMPSVPPVSGQLFSFGEEIAGELGLRQKRLNEVKVRPNEPSVVKDKDNNAIDSAVAVVCGAMHSCCLTSSGKVITFGCNDDSALGRDTRMADETDDSIEEDDSEEKECRTPRAIAGLPEVIKMTAGDMHTCVLCKDGSVFVWGNFKDESKKLGLFVDSLKSDGSADYRPTAVPKRVDVKSKVVDIASGCHHILLLTDEGQVLSFGEGSKGQLGRIESRDLQSVETNRKLFLEPQEVHFGADGVVIEKVWANHWSSYAKSIDGDVYGWGLNNYHQLGFKSDGCVEVTNADPNESQTSLKLIIELKPIKSPQMPANVQMIANGQHHVLALDSEGQVFACGSNTYCKLGFKSDSAGDQTVDTPRLIPRSAFGDQKVLRVACGEFCSLAITASGHVFGWGQGSKHIGSQDFTDIEVPTRVRGVLADETRFASVSAGSQHTLLVGYGAAVNGK</sequence>
<dbReference type="InterPro" id="IPR009091">
    <property type="entry name" value="RCC1/BLIP-II"/>
</dbReference>
<feature type="compositionally biased region" description="Basic and acidic residues" evidence="4">
    <location>
        <begin position="217"/>
        <end position="245"/>
    </location>
</feature>
<feature type="repeat" description="RCC1" evidence="3">
    <location>
        <begin position="509"/>
        <end position="571"/>
    </location>
</feature>
<evidence type="ECO:0000256" key="1">
    <source>
        <dbReference type="ARBA" id="ARBA00022658"/>
    </source>
</evidence>
<dbReference type="PROSITE" id="PS00625">
    <property type="entry name" value="RCC1_1"/>
    <property type="match status" value="1"/>
</dbReference>
<evidence type="ECO:0000256" key="2">
    <source>
        <dbReference type="ARBA" id="ARBA00022737"/>
    </source>
</evidence>
<dbReference type="InterPro" id="IPR051553">
    <property type="entry name" value="Ran_GTPase-activating"/>
</dbReference>
<dbReference type="Pfam" id="PF25390">
    <property type="entry name" value="WD40_RLD"/>
    <property type="match status" value="1"/>
</dbReference>
<dbReference type="SUPFAM" id="SSF50985">
    <property type="entry name" value="RCC1/BLIP-II"/>
    <property type="match status" value="2"/>
</dbReference>
<name>A0A7R9QAJ1_9ACAR</name>
<proteinExistence type="predicted"/>
<feature type="compositionally biased region" description="Basic and acidic residues" evidence="4">
    <location>
        <begin position="57"/>
        <end position="73"/>
    </location>
</feature>
<dbReference type="PANTHER" id="PTHR45982:SF1">
    <property type="entry name" value="REGULATOR OF CHROMOSOME CONDENSATION"/>
    <property type="match status" value="1"/>
</dbReference>
<feature type="compositionally biased region" description="Basic and acidic residues" evidence="4">
    <location>
        <begin position="27"/>
        <end position="44"/>
    </location>
</feature>
<feature type="region of interest" description="Disordered" evidence="4">
    <location>
        <begin position="1"/>
        <end position="205"/>
    </location>
</feature>
<dbReference type="PROSITE" id="PS00626">
    <property type="entry name" value="RCC1_2"/>
    <property type="match status" value="1"/>
</dbReference>
<dbReference type="Proteomes" id="UP000728032">
    <property type="component" value="Unassembled WGS sequence"/>
</dbReference>
<dbReference type="Gene3D" id="2.130.10.30">
    <property type="entry name" value="Regulator of chromosome condensation 1/beta-lactamase-inhibitor protein II"/>
    <property type="match status" value="1"/>
</dbReference>
<feature type="repeat" description="RCC1" evidence="3">
    <location>
        <begin position="320"/>
        <end position="380"/>
    </location>
</feature>
<feature type="compositionally biased region" description="Acidic residues" evidence="4">
    <location>
        <begin position="109"/>
        <end position="120"/>
    </location>
</feature>